<evidence type="ECO:0000256" key="1">
    <source>
        <dbReference type="SAM" id="Coils"/>
    </source>
</evidence>
<dbReference type="AlphaFoldDB" id="A0A2I1H6J3"/>
<protein>
    <submittedName>
        <fullName evidence="2">Uncharacterized protein</fullName>
    </submittedName>
</protein>
<evidence type="ECO:0000313" key="3">
    <source>
        <dbReference type="Proteomes" id="UP000234323"/>
    </source>
</evidence>
<keyword evidence="3" id="KW-1185">Reference proteome</keyword>
<dbReference type="Proteomes" id="UP000234323">
    <property type="component" value="Unassembled WGS sequence"/>
</dbReference>
<proteinExistence type="predicted"/>
<dbReference type="VEuPathDB" id="FungiDB:RhiirFUN_005487"/>
<keyword evidence="1" id="KW-0175">Coiled coil</keyword>
<dbReference type="VEuPathDB" id="FungiDB:RhiirA1_467939"/>
<dbReference type="VEuPathDB" id="FungiDB:RhiirA1_454345"/>
<evidence type="ECO:0000313" key="2">
    <source>
        <dbReference type="EMBL" id="PKY54495.1"/>
    </source>
</evidence>
<sequence length="457" mass="52027">HKVAIGEEVATSTGVRNRKSLIPDNTILAASDHDFTKLSLTPSVILLCKIPASISESFYHGKVYTSYKNTVFEPSSGIRHSTEFFSTLSDHYLNSTEIPPIMCLYTDGGPDHRTTYGSVQVSLLCLFIRGNFDMLIAMRTAPAQSWTNPAERIMSILNLGLQGVALLRDQMSSEMEDLFSRKNTLEEIRLVAKNNSQLESELRNSIKSIQQLLNRRTERLVLDNENFICKSPADDEEIARFFEIKKCGNIECEICTMPRTPQEVFESLDFLPDPTPAAHDSDHYANFFMVYNKPTTDEHQPSKKIAATGTERGPSGLYINTKVREFITCNECSKVRCLFSGRQLTEQDGLEIRHAIENWPYTCGSTVFPQDHNLFDKVFVREKICCKTPMEFTYYSCRKVHSDRCYHCGSTDDLQDKPDSLMEKYKSILSLCAGCQDKGLDFFCRMPIQTKKRKHDQ</sequence>
<feature type="coiled-coil region" evidence="1">
    <location>
        <begin position="181"/>
        <end position="215"/>
    </location>
</feature>
<feature type="non-terminal residue" evidence="2">
    <location>
        <position position="1"/>
    </location>
</feature>
<dbReference type="VEuPathDB" id="FungiDB:FUN_011345"/>
<reference evidence="2 3" key="1">
    <citation type="submission" date="2015-10" db="EMBL/GenBank/DDBJ databases">
        <title>Genome analyses suggest a sexual origin of heterokaryosis in a supposedly ancient asexual fungus.</title>
        <authorList>
            <person name="Ropars J."/>
            <person name="Sedzielewska K."/>
            <person name="Noel J."/>
            <person name="Charron P."/>
            <person name="Farinelli L."/>
            <person name="Marton T."/>
            <person name="Kruger M."/>
            <person name="Pelin A."/>
            <person name="Brachmann A."/>
            <person name="Corradi N."/>
        </authorList>
    </citation>
    <scope>NUCLEOTIDE SEQUENCE [LARGE SCALE GENOMIC DNA]</scope>
    <source>
        <strain evidence="2 3">A4</strain>
    </source>
</reference>
<accession>A0A2I1H6J3</accession>
<organism evidence="2 3">
    <name type="scientific">Rhizophagus irregularis</name>
    <dbReference type="NCBI Taxonomy" id="588596"/>
    <lineage>
        <taxon>Eukaryota</taxon>
        <taxon>Fungi</taxon>
        <taxon>Fungi incertae sedis</taxon>
        <taxon>Mucoromycota</taxon>
        <taxon>Glomeromycotina</taxon>
        <taxon>Glomeromycetes</taxon>
        <taxon>Glomerales</taxon>
        <taxon>Glomeraceae</taxon>
        <taxon>Rhizophagus</taxon>
    </lineage>
</organism>
<name>A0A2I1H6J3_9GLOM</name>
<dbReference type="EMBL" id="LLXI01001618">
    <property type="protein sequence ID" value="PKY54495.1"/>
    <property type="molecule type" value="Genomic_DNA"/>
</dbReference>
<dbReference type="VEuPathDB" id="FungiDB:RhiirFUN_018881"/>
<comment type="caution">
    <text evidence="2">The sequence shown here is derived from an EMBL/GenBank/DDBJ whole genome shotgun (WGS) entry which is preliminary data.</text>
</comment>
<gene>
    <name evidence="2" type="ORF">RhiirA4_473332</name>
</gene>